<keyword evidence="2" id="KW-0175">Coiled coil</keyword>
<keyword evidence="1" id="KW-0802">TPR repeat</keyword>
<protein>
    <submittedName>
        <fullName evidence="5">TPR repeat family protein</fullName>
    </submittedName>
</protein>
<feature type="repeat" description="TPR" evidence="1">
    <location>
        <begin position="130"/>
        <end position="163"/>
    </location>
</feature>
<dbReference type="Pfam" id="PF12770">
    <property type="entry name" value="CHAT"/>
    <property type="match status" value="1"/>
</dbReference>
<dbReference type="PROSITE" id="PS50005">
    <property type="entry name" value="TPR"/>
    <property type="match status" value="2"/>
</dbReference>
<keyword evidence="3" id="KW-0812">Transmembrane</keyword>
<feature type="domain" description="CHAT" evidence="4">
    <location>
        <begin position="564"/>
        <end position="832"/>
    </location>
</feature>
<gene>
    <name evidence="5" type="ORF">M595_4538</name>
</gene>
<keyword evidence="6" id="KW-1185">Reference proteome</keyword>
<dbReference type="Gene3D" id="1.25.40.10">
    <property type="entry name" value="Tetratricopeptide repeat domain"/>
    <property type="match status" value="1"/>
</dbReference>
<dbReference type="PANTHER" id="PTHR10098:SF108">
    <property type="entry name" value="TETRATRICOPEPTIDE REPEAT PROTEIN 28"/>
    <property type="match status" value="1"/>
</dbReference>
<accession>U7QE52</accession>
<proteinExistence type="predicted"/>
<organism evidence="5 6">
    <name type="scientific">Lyngbya aestuarii BL J</name>
    <dbReference type="NCBI Taxonomy" id="1348334"/>
    <lineage>
        <taxon>Bacteria</taxon>
        <taxon>Bacillati</taxon>
        <taxon>Cyanobacteriota</taxon>
        <taxon>Cyanophyceae</taxon>
        <taxon>Oscillatoriophycideae</taxon>
        <taxon>Oscillatoriales</taxon>
        <taxon>Microcoleaceae</taxon>
        <taxon>Lyngbya</taxon>
    </lineage>
</organism>
<keyword evidence="3" id="KW-0472">Membrane</keyword>
<dbReference type="InterPro" id="IPR024983">
    <property type="entry name" value="CHAT_dom"/>
</dbReference>
<keyword evidence="3" id="KW-1133">Transmembrane helix</keyword>
<evidence type="ECO:0000313" key="6">
    <source>
        <dbReference type="Proteomes" id="UP000017127"/>
    </source>
</evidence>
<feature type="repeat" description="TPR" evidence="1">
    <location>
        <begin position="90"/>
        <end position="123"/>
    </location>
</feature>
<evidence type="ECO:0000313" key="5">
    <source>
        <dbReference type="EMBL" id="ERT05492.1"/>
    </source>
</evidence>
<dbReference type="OrthoDB" id="434769at2"/>
<evidence type="ECO:0000256" key="3">
    <source>
        <dbReference type="SAM" id="Phobius"/>
    </source>
</evidence>
<evidence type="ECO:0000256" key="1">
    <source>
        <dbReference type="PROSITE-ProRule" id="PRU00339"/>
    </source>
</evidence>
<name>U7QE52_9CYAN</name>
<dbReference type="Proteomes" id="UP000017127">
    <property type="component" value="Unassembled WGS sequence"/>
</dbReference>
<dbReference type="AlphaFoldDB" id="U7QE52"/>
<dbReference type="EMBL" id="AUZM01000055">
    <property type="protein sequence ID" value="ERT05492.1"/>
    <property type="molecule type" value="Genomic_DNA"/>
</dbReference>
<reference evidence="5 6" key="1">
    <citation type="journal article" date="2013" name="Front. Microbiol.">
        <title>Comparative genomic analyses of the cyanobacterium, Lyngbya aestuarii BL J, a powerful hydrogen producer.</title>
        <authorList>
            <person name="Kothari A."/>
            <person name="Vaughn M."/>
            <person name="Garcia-Pichel F."/>
        </authorList>
    </citation>
    <scope>NUCLEOTIDE SEQUENCE [LARGE SCALE GENOMIC DNA]</scope>
    <source>
        <strain evidence="5 6">BL J</strain>
    </source>
</reference>
<evidence type="ECO:0000259" key="4">
    <source>
        <dbReference type="Pfam" id="PF12770"/>
    </source>
</evidence>
<dbReference type="Pfam" id="PF13374">
    <property type="entry name" value="TPR_10"/>
    <property type="match status" value="1"/>
</dbReference>
<dbReference type="SMART" id="SM00028">
    <property type="entry name" value="TPR"/>
    <property type="match status" value="4"/>
</dbReference>
<dbReference type="SUPFAM" id="SSF48452">
    <property type="entry name" value="TPR-like"/>
    <property type="match status" value="1"/>
</dbReference>
<dbReference type="PANTHER" id="PTHR10098">
    <property type="entry name" value="RAPSYN-RELATED"/>
    <property type="match status" value="1"/>
</dbReference>
<feature type="transmembrane region" description="Helical" evidence="3">
    <location>
        <begin position="7"/>
        <end position="26"/>
    </location>
</feature>
<dbReference type="InterPro" id="IPR019734">
    <property type="entry name" value="TPR_rpt"/>
</dbReference>
<dbReference type="RefSeq" id="WP_023068227.1">
    <property type="nucleotide sequence ID" value="NZ_AUZM01000055.1"/>
</dbReference>
<dbReference type="PATRIC" id="fig|1348334.3.peg.4389"/>
<feature type="coiled-coil region" evidence="2">
    <location>
        <begin position="298"/>
        <end position="329"/>
    </location>
</feature>
<dbReference type="InterPro" id="IPR011990">
    <property type="entry name" value="TPR-like_helical_dom_sf"/>
</dbReference>
<evidence type="ECO:0000256" key="2">
    <source>
        <dbReference type="SAM" id="Coils"/>
    </source>
</evidence>
<sequence length="841" mass="92909">MRLPQQWLSILSVNSIFLLNLGFPLLTLPTTLHRGEVIAQTDPNVEAERLLMQGVELFRQGTAESKKQAIVAWEKALQLYQQGGNLVGQAASLSGLGRIYSDLGDKQQALDYYNQSLPLWRQVGDKAGEATTLNNIGKVYDALGDSQQALDYFNQSLPLSRQAGDKAMEATTLGNFASLKRSQGNLTEALTDIESAINIIEELRTKIISQDLRTSYFSTVYSYYEFYIDLLMELHQQNPNQGYDTKALHASERGRARSLLDILAESGADIKQGVDPQLLAREKSLLQRLTALDQSRQLNPGERDIEELKQEIEAVRRELQNLEVEIKRNSPQYANLNYPEPLTASEIQQKVLDEETVLLVYSLGTNRSFLWLVSTTEVKSYQLPKRSEIEALATSFLEEIQSQAVVPPSGEKLSQILLSPVLNQLGNKRLVVVGDGILQTVPFAALPISSPVSSPLNPSAPKPPIMGAFIDGGLVKMGDLEKINSPQIWGDKGGLSQIWGARGAINPQLKTSSPLNPPILGDLKFGDNFEEFKTSQVRGDLEISPQSWGDKGGLSQILGTEGGYKPLIVQHEIITLPSASSLAILREQVQGRTPAPKKVAVIADPVFEQNDPRFQIASSTKTEINDVNQIVLRQSIDDFLGKSFGRLQHTRQEAEAILALVPDNLERLALDFNANRQTATDSNLSQYQIVHFATHGLLNETQPELSGLVFSLYDETGTQKPGFLQLSDIFNLTLSADLVVLSACQTGIGQDIRGEGLVSLTRGFMYAGAERIVVSLWAVADDSTSELMQNYYQKILETGSNPATAMRETQLEMIQSDTRNAPYFWAPFVFQGEWKTGLSTR</sequence>
<comment type="caution">
    <text evidence="5">The sequence shown here is derived from an EMBL/GenBank/DDBJ whole genome shotgun (WGS) entry which is preliminary data.</text>
</comment>
<dbReference type="Pfam" id="PF13424">
    <property type="entry name" value="TPR_12"/>
    <property type="match status" value="1"/>
</dbReference>